<dbReference type="InterPro" id="IPR004988">
    <property type="entry name" value="DUF273"/>
</dbReference>
<evidence type="ECO:0000256" key="1">
    <source>
        <dbReference type="ARBA" id="ARBA00005664"/>
    </source>
</evidence>
<keyword evidence="2" id="KW-0328">Glycosyltransferase</keyword>
<comment type="similarity">
    <text evidence="1">Belongs to the glycosyltransferase 34 family.</text>
</comment>
<sequence length="485" mass="57465">MNRLKILNETKIEIIVITIILSLIIFFTSKFTIRKTLYEKENILAYQKDIISSKNNYINETNLILENFKLVDNKNIKGPITIDKNLDNGKKVNIYEKITNLTDNKIETFLTNNELIQKLPLKILKDENYLCETYLITEDKGQGYNINCPLFYHIVIDKAFYGRYKGDDQRCRNGKDGKELDKYFLDKYRVLKMDCGKDRTFYFKNLCEGKNSCIILVKKNLEDTCIGYYKYVHLNYHCQKDYTINIPKFAIVMFENQIKVNSITENAISELYQYANIHGYKFILNTEVYDNERDLKFMKLHTLFDVIIEGLKTKQYEWIFWTDGDVVLTNPNIKLETFLPIDSNIHFIATSDQNSLNTVSFLIRVNSWSLNYITRAIAYLYYHSDMRVENVIQVAMNNILLESKEDSHYTIVPFWFNNYVNNKKLGDFLINLAGHDNKDKEGDKVRREVFNNKDWITAKTNKQLREEVVNYYNLPKEKQIEIWKL</sequence>
<keyword evidence="6" id="KW-1185">Reference proteome</keyword>
<dbReference type="Gene3D" id="3.90.550.10">
    <property type="entry name" value="Spore Coat Polysaccharide Biosynthesis Protein SpsA, Chain A"/>
    <property type="match status" value="1"/>
</dbReference>
<evidence type="ECO:0000256" key="2">
    <source>
        <dbReference type="ARBA" id="ARBA00022676"/>
    </source>
</evidence>
<evidence type="ECO:0008006" key="7">
    <source>
        <dbReference type="Google" id="ProtNLM"/>
    </source>
</evidence>
<dbReference type="EMBL" id="MCFG01000063">
    <property type="protein sequence ID" value="ORX83891.1"/>
    <property type="molecule type" value="Genomic_DNA"/>
</dbReference>
<reference evidence="5 6" key="2">
    <citation type="submission" date="2016-08" db="EMBL/GenBank/DDBJ databases">
        <title>Pervasive Adenine N6-methylation of Active Genes in Fungi.</title>
        <authorList>
            <consortium name="DOE Joint Genome Institute"/>
            <person name="Mondo S.J."/>
            <person name="Dannebaum R.O."/>
            <person name="Kuo R.C."/>
            <person name="Labutti K."/>
            <person name="Haridas S."/>
            <person name="Kuo A."/>
            <person name="Salamov A."/>
            <person name="Ahrendt S.R."/>
            <person name="Lipzen A."/>
            <person name="Sullivan W."/>
            <person name="Andreopoulos W.B."/>
            <person name="Clum A."/>
            <person name="Lindquist E."/>
            <person name="Daum C."/>
            <person name="Ramamoorthy G.K."/>
            <person name="Gryganskyi A."/>
            <person name="Culley D."/>
            <person name="Magnuson J.K."/>
            <person name="James T.Y."/>
            <person name="O'Malley M.A."/>
            <person name="Stajich J.E."/>
            <person name="Spatafora J.W."/>
            <person name="Visel A."/>
            <person name="Grigoriev I.V."/>
        </authorList>
    </citation>
    <scope>NUCLEOTIDE SEQUENCE [LARGE SCALE GENOMIC DNA]</scope>
    <source>
        <strain evidence="5 6">S4</strain>
    </source>
</reference>
<proteinExistence type="inferred from homology"/>
<evidence type="ECO:0000313" key="6">
    <source>
        <dbReference type="Proteomes" id="UP000193944"/>
    </source>
</evidence>
<dbReference type="Gene3D" id="2.60.120.740">
    <property type="match status" value="1"/>
</dbReference>
<keyword evidence="3" id="KW-0808">Transferase</keyword>
<evidence type="ECO:0000313" key="5">
    <source>
        <dbReference type="EMBL" id="ORX83891.1"/>
    </source>
</evidence>
<dbReference type="InterPro" id="IPR043159">
    <property type="entry name" value="Lectin_gal-bd_sf"/>
</dbReference>
<dbReference type="STRING" id="1754192.A0A1Y1XDN5"/>
<comment type="caution">
    <text evidence="5">The sequence shown here is derived from an EMBL/GenBank/DDBJ whole genome shotgun (WGS) entry which is preliminary data.</text>
</comment>
<dbReference type="PANTHER" id="PTHR31306:SF4">
    <property type="entry name" value="ALPHA-1,2-GALACTOSYLTRANSFERASE"/>
    <property type="match status" value="1"/>
</dbReference>
<dbReference type="InterPro" id="IPR029044">
    <property type="entry name" value="Nucleotide-diphossugar_trans"/>
</dbReference>
<gene>
    <name evidence="5" type="ORF">BCR32DRAFT_266684</name>
</gene>
<dbReference type="Pfam" id="PF03314">
    <property type="entry name" value="DUF273"/>
    <property type="match status" value="1"/>
</dbReference>
<keyword evidence="4" id="KW-1133">Transmembrane helix</keyword>
<dbReference type="AlphaFoldDB" id="A0A1Y1XDN5"/>
<evidence type="ECO:0000256" key="4">
    <source>
        <dbReference type="SAM" id="Phobius"/>
    </source>
</evidence>
<dbReference type="InterPro" id="IPR008630">
    <property type="entry name" value="Glyco_trans_34"/>
</dbReference>
<accession>A0A1Y1XDN5</accession>
<dbReference type="Proteomes" id="UP000193944">
    <property type="component" value="Unassembled WGS sequence"/>
</dbReference>
<keyword evidence="4" id="KW-0472">Membrane</keyword>
<dbReference type="GO" id="GO:0000139">
    <property type="term" value="C:Golgi membrane"/>
    <property type="evidence" value="ECO:0007669"/>
    <property type="project" value="TreeGrafter"/>
</dbReference>
<dbReference type="GO" id="GO:0016757">
    <property type="term" value="F:glycosyltransferase activity"/>
    <property type="evidence" value="ECO:0007669"/>
    <property type="project" value="UniProtKB-KW"/>
</dbReference>
<keyword evidence="4" id="KW-0812">Transmembrane</keyword>
<dbReference type="CDD" id="cd22823">
    <property type="entry name" value="Gal_Rha_Lectin"/>
    <property type="match status" value="1"/>
</dbReference>
<protein>
    <recommendedName>
        <fullName evidence="7">SUEL-type lectin domain-containing protein</fullName>
    </recommendedName>
</protein>
<organism evidence="5 6">
    <name type="scientific">Anaeromyces robustus</name>
    <dbReference type="NCBI Taxonomy" id="1754192"/>
    <lineage>
        <taxon>Eukaryota</taxon>
        <taxon>Fungi</taxon>
        <taxon>Fungi incertae sedis</taxon>
        <taxon>Chytridiomycota</taxon>
        <taxon>Chytridiomycota incertae sedis</taxon>
        <taxon>Neocallimastigomycetes</taxon>
        <taxon>Neocallimastigales</taxon>
        <taxon>Neocallimastigaceae</taxon>
        <taxon>Anaeromyces</taxon>
    </lineage>
</organism>
<reference evidence="5 6" key="1">
    <citation type="submission" date="2016-08" db="EMBL/GenBank/DDBJ databases">
        <title>A Parts List for Fungal Cellulosomes Revealed by Comparative Genomics.</title>
        <authorList>
            <consortium name="DOE Joint Genome Institute"/>
            <person name="Haitjema C.H."/>
            <person name="Gilmore S.P."/>
            <person name="Henske J.K."/>
            <person name="Solomon K.V."/>
            <person name="De Groot R."/>
            <person name="Kuo A."/>
            <person name="Mondo S.J."/>
            <person name="Salamov A.A."/>
            <person name="Labutti K."/>
            <person name="Zhao Z."/>
            <person name="Chiniquy J."/>
            <person name="Barry K."/>
            <person name="Brewer H.M."/>
            <person name="Purvine S.O."/>
            <person name="Wright A.T."/>
            <person name="Boxma B."/>
            <person name="Van Alen T."/>
            <person name="Hackstein J.H."/>
            <person name="Baker S.E."/>
            <person name="Grigoriev I.V."/>
            <person name="O'Malley M.A."/>
        </authorList>
    </citation>
    <scope>NUCLEOTIDE SEQUENCE [LARGE SCALE GENOMIC DNA]</scope>
    <source>
        <strain evidence="5 6">S4</strain>
    </source>
</reference>
<dbReference type="PANTHER" id="PTHR31306">
    <property type="entry name" value="ALPHA-1,6-MANNOSYLTRANSFERASE MNN11-RELATED"/>
    <property type="match status" value="1"/>
</dbReference>
<name>A0A1Y1XDN5_9FUNG</name>
<dbReference type="OrthoDB" id="2154537at2759"/>
<evidence type="ECO:0000256" key="3">
    <source>
        <dbReference type="ARBA" id="ARBA00022679"/>
    </source>
</evidence>
<feature type="transmembrane region" description="Helical" evidence="4">
    <location>
        <begin position="12"/>
        <end position="33"/>
    </location>
</feature>
<dbReference type="GO" id="GO:0006487">
    <property type="term" value="P:protein N-linked glycosylation"/>
    <property type="evidence" value="ECO:0007669"/>
    <property type="project" value="TreeGrafter"/>
</dbReference>